<accession>A0A9X4ASD5</accession>
<dbReference type="EMBL" id="JAGTJJ010000004">
    <property type="protein sequence ID" value="MDC3981082.1"/>
    <property type="molecule type" value="Genomic_DNA"/>
</dbReference>
<proteinExistence type="predicted"/>
<dbReference type="Proteomes" id="UP001151081">
    <property type="component" value="Unassembled WGS sequence"/>
</dbReference>
<evidence type="ECO:0000313" key="1">
    <source>
        <dbReference type="EMBL" id="MDC3981082.1"/>
    </source>
</evidence>
<dbReference type="AlphaFoldDB" id="A0A9X4ASD5"/>
<protein>
    <submittedName>
        <fullName evidence="1">Uncharacterized protein</fullName>
    </submittedName>
</protein>
<sequence length="241" mass="25094">MITGFSNCLAKKPHFTDDTGAVVPANFAVTPTHLGSDFTLTPEAPLAADRTYTVVAFDEAPHCVRPPNRVTFSTGANPSVVDIVVANEGSELHALNLYLSEPVMNPADMGDGSTFFSVTIDGFDPAGVITAEHDGTGASITYKPLASQPSVTQPVHVQLKEGLVFASGATLAEDLDISFVPSEWPYGWSPAGKIPDGCSQPESSDSVGCSVSRPGSGEGGGAIFGVMLGLLVATRSRRGRR</sequence>
<dbReference type="RefSeq" id="WP_272458449.1">
    <property type="nucleotide sequence ID" value="NZ_JAGTJJ010000004.1"/>
</dbReference>
<comment type="caution">
    <text evidence="1">The sequence shown here is derived from an EMBL/GenBank/DDBJ whole genome shotgun (WGS) entry which is preliminary data.</text>
</comment>
<reference evidence="1 2" key="1">
    <citation type="submission" date="2021-04" db="EMBL/GenBank/DDBJ databases">
        <title>Genome analysis of Polyangium sp.</title>
        <authorList>
            <person name="Li Y."/>
            <person name="Wang J."/>
        </authorList>
    </citation>
    <scope>NUCLEOTIDE SEQUENCE [LARGE SCALE GENOMIC DNA]</scope>
    <source>
        <strain evidence="1 2">SDU14</strain>
    </source>
</reference>
<gene>
    <name evidence="1" type="ORF">KEG57_11270</name>
</gene>
<keyword evidence="2" id="KW-1185">Reference proteome</keyword>
<organism evidence="1 2">
    <name type="scientific">Polyangium jinanense</name>
    <dbReference type="NCBI Taxonomy" id="2829994"/>
    <lineage>
        <taxon>Bacteria</taxon>
        <taxon>Pseudomonadati</taxon>
        <taxon>Myxococcota</taxon>
        <taxon>Polyangia</taxon>
        <taxon>Polyangiales</taxon>
        <taxon>Polyangiaceae</taxon>
        <taxon>Polyangium</taxon>
    </lineage>
</organism>
<name>A0A9X4ASD5_9BACT</name>
<evidence type="ECO:0000313" key="2">
    <source>
        <dbReference type="Proteomes" id="UP001151081"/>
    </source>
</evidence>